<organism evidence="2 3">
    <name type="scientific">Arthroderma benhamiae (strain ATCC MYA-4681 / CBS 112371)</name>
    <name type="common">Trichophyton mentagrophytes</name>
    <dbReference type="NCBI Taxonomy" id="663331"/>
    <lineage>
        <taxon>Eukaryota</taxon>
        <taxon>Fungi</taxon>
        <taxon>Dikarya</taxon>
        <taxon>Ascomycota</taxon>
        <taxon>Pezizomycotina</taxon>
        <taxon>Eurotiomycetes</taxon>
        <taxon>Eurotiomycetidae</taxon>
        <taxon>Onygenales</taxon>
        <taxon>Arthrodermataceae</taxon>
        <taxon>Trichophyton</taxon>
    </lineage>
</organism>
<proteinExistence type="predicted"/>
<dbReference type="HOGENOM" id="CLU_2557838_0_0_1"/>
<evidence type="ECO:0000313" key="3">
    <source>
        <dbReference type="Proteomes" id="UP000008866"/>
    </source>
</evidence>
<evidence type="ECO:0000313" key="2">
    <source>
        <dbReference type="EMBL" id="EFE33096.1"/>
    </source>
</evidence>
<protein>
    <submittedName>
        <fullName evidence="2">Uncharacterized protein</fullName>
    </submittedName>
</protein>
<dbReference type="eggNOG" id="ENOG502RR9S">
    <property type="taxonomic scope" value="Eukaryota"/>
</dbReference>
<accession>D4AVH4</accession>
<dbReference type="EMBL" id="ABSU01000012">
    <property type="protein sequence ID" value="EFE33096.1"/>
    <property type="molecule type" value="Genomic_DNA"/>
</dbReference>
<comment type="caution">
    <text evidence="2">The sequence shown here is derived from an EMBL/GenBank/DDBJ whole genome shotgun (WGS) entry which is preliminary data.</text>
</comment>
<reference evidence="3" key="1">
    <citation type="journal article" date="2011" name="Genome Biol.">
        <title>Comparative and functional genomics provide insights into the pathogenicity of dermatophytic fungi.</title>
        <authorList>
            <person name="Burmester A."/>
            <person name="Shelest E."/>
            <person name="Gloeckner G."/>
            <person name="Heddergott C."/>
            <person name="Schindler S."/>
            <person name="Staib P."/>
            <person name="Heidel A."/>
            <person name="Felder M."/>
            <person name="Petzold A."/>
            <person name="Szafranski K."/>
            <person name="Feuermann M."/>
            <person name="Pedruzzi I."/>
            <person name="Priebe S."/>
            <person name="Groth M."/>
            <person name="Winkler R."/>
            <person name="Li W."/>
            <person name="Kniemeyer O."/>
            <person name="Schroeckh V."/>
            <person name="Hertweck C."/>
            <person name="Hube B."/>
            <person name="White T.C."/>
            <person name="Platzer M."/>
            <person name="Guthke R."/>
            <person name="Heitman J."/>
            <person name="Woestemeyer J."/>
            <person name="Zipfel P.F."/>
            <person name="Monod M."/>
            <person name="Brakhage A.A."/>
        </authorList>
    </citation>
    <scope>NUCLEOTIDE SEQUENCE [LARGE SCALE GENOMIC DNA]</scope>
    <source>
        <strain evidence="3">ATCC MYA-4681 / CBS 112371</strain>
    </source>
</reference>
<evidence type="ECO:0000256" key="1">
    <source>
        <dbReference type="SAM" id="MobiDB-lite"/>
    </source>
</evidence>
<gene>
    <name evidence="2" type="ORF">ARB_00187</name>
</gene>
<dbReference type="AlphaFoldDB" id="D4AVH4"/>
<sequence>MGYIPSAKQTVTDNHAGKAAETSSSYAEDFDRDQLPLFHQLARTRPGDLALSIYQSSLSRSRFFLLCISLVLARAASGCTGR</sequence>
<dbReference type="GeneID" id="9526926"/>
<keyword evidence="3" id="KW-1185">Reference proteome</keyword>
<dbReference type="KEGG" id="abe:ARB_00187"/>
<dbReference type="RefSeq" id="XP_003013736.1">
    <property type="nucleotide sequence ID" value="XM_003013690.1"/>
</dbReference>
<feature type="region of interest" description="Disordered" evidence="1">
    <location>
        <begin position="1"/>
        <end position="27"/>
    </location>
</feature>
<name>D4AVH4_ARTBC</name>
<dbReference type="Proteomes" id="UP000008866">
    <property type="component" value="Unassembled WGS sequence"/>
</dbReference>